<reference evidence="16" key="1">
    <citation type="submission" date="2018-06" db="EMBL/GenBank/DDBJ databases">
        <authorList>
            <person name="Zhirakovskaya E."/>
        </authorList>
    </citation>
    <scope>NUCLEOTIDE SEQUENCE</scope>
</reference>
<dbReference type="Gene3D" id="3.40.50.20">
    <property type="match status" value="1"/>
</dbReference>
<dbReference type="PROSITE" id="PS00184">
    <property type="entry name" value="GARS"/>
    <property type="match status" value="1"/>
</dbReference>
<dbReference type="Pfam" id="PF02843">
    <property type="entry name" value="GARS_C"/>
    <property type="match status" value="1"/>
</dbReference>
<keyword evidence="6" id="KW-0479">Metal-binding</keyword>
<evidence type="ECO:0000256" key="8">
    <source>
        <dbReference type="ARBA" id="ARBA00022755"/>
    </source>
</evidence>
<comment type="cofactor">
    <cofactor evidence="2">
        <name>Mg(2+)</name>
        <dbReference type="ChEBI" id="CHEBI:18420"/>
    </cofactor>
</comment>
<dbReference type="GO" id="GO:0006189">
    <property type="term" value="P:'de novo' IMP biosynthetic process"/>
    <property type="evidence" value="ECO:0007669"/>
    <property type="project" value="UniProtKB-UniPathway"/>
</dbReference>
<dbReference type="EMBL" id="UOFW01000092">
    <property type="protein sequence ID" value="VAX04421.1"/>
    <property type="molecule type" value="Genomic_DNA"/>
</dbReference>
<evidence type="ECO:0000256" key="5">
    <source>
        <dbReference type="ARBA" id="ARBA00022598"/>
    </source>
</evidence>
<dbReference type="InterPro" id="IPR037123">
    <property type="entry name" value="PRibGlycinamide_synth_C_sf"/>
</dbReference>
<dbReference type="FunFam" id="3.40.50.20:FF:000006">
    <property type="entry name" value="Phosphoribosylamine--glycine ligase, chloroplastic"/>
    <property type="match status" value="1"/>
</dbReference>
<keyword evidence="9" id="KW-0067">ATP-binding</keyword>
<feature type="domain" description="ATP-grasp" evidence="15">
    <location>
        <begin position="107"/>
        <end position="312"/>
    </location>
</feature>
<name>A0A3B1ARQ5_9ZZZZ</name>
<evidence type="ECO:0000256" key="6">
    <source>
        <dbReference type="ARBA" id="ARBA00022723"/>
    </source>
</evidence>
<dbReference type="GO" id="GO:0009113">
    <property type="term" value="P:purine nucleobase biosynthetic process"/>
    <property type="evidence" value="ECO:0007669"/>
    <property type="project" value="InterPro"/>
</dbReference>
<evidence type="ECO:0000256" key="9">
    <source>
        <dbReference type="ARBA" id="ARBA00022840"/>
    </source>
</evidence>
<dbReference type="Gene3D" id="3.90.600.10">
    <property type="entry name" value="Phosphoribosylglycinamide synthetase, C-terminal domain"/>
    <property type="match status" value="1"/>
</dbReference>
<comment type="similarity">
    <text evidence="12">Belongs to the GARS family.</text>
</comment>
<dbReference type="PANTHER" id="PTHR43472">
    <property type="entry name" value="PHOSPHORIBOSYLAMINE--GLYCINE LIGASE"/>
    <property type="match status" value="1"/>
</dbReference>
<evidence type="ECO:0000256" key="13">
    <source>
        <dbReference type="ARBA" id="ARBA00042242"/>
    </source>
</evidence>
<dbReference type="NCBIfam" id="TIGR00877">
    <property type="entry name" value="purD"/>
    <property type="match status" value="1"/>
</dbReference>
<dbReference type="HAMAP" id="MF_00138">
    <property type="entry name" value="GARS"/>
    <property type="match status" value="1"/>
</dbReference>
<organism evidence="16">
    <name type="scientific">hydrothermal vent metagenome</name>
    <dbReference type="NCBI Taxonomy" id="652676"/>
    <lineage>
        <taxon>unclassified sequences</taxon>
        <taxon>metagenomes</taxon>
        <taxon>ecological metagenomes</taxon>
    </lineage>
</organism>
<gene>
    <name evidence="16" type="ORF">MNBD_ALPHA03-1702</name>
</gene>
<dbReference type="InterPro" id="IPR020560">
    <property type="entry name" value="PRibGlycinamide_synth_C-dom"/>
</dbReference>
<dbReference type="FunFam" id="3.30.470.20:FF:000031">
    <property type="entry name" value="Phosphoribosylamine--glycine ligase"/>
    <property type="match status" value="1"/>
</dbReference>
<sequence>MNILVIGSGGREHALVWKISTSPLVDKVFVSPGNGGMSDLAECVPLDETNHDAMVKFCRDKNIGFVVVGPEAPLVAGLVDRLEKENIPAFGPSAYAAQLEGSKGFTKDICAKYNIPTAAYGRFSDAAEAKDFVREKGSPIVIKADGLAAGKGVIIAENIPQAFTAIDDILGGQFGAAGAELVVEEFLVGEEASFFALCDGDNILPLAAAQDHKRVGEGDTGLNTGGMGAYSPAPVMTDEMTARTINEIILPTVRGMKQEGHPFKGVFFAGLMITDKGPELIEYNVRFGDPECQVLMMRMKSDIMPALMACAQGNVDKIEMMWHDQSALSVVMAAKGYPESYDKHTEIKNLESAAQDQSTYIFHAGTKCEEGKIFAVGGRVLNITAMGASIKIAQGKAYTALDQIDWPEGFYRRDIGWRAVKREQLSATK</sequence>
<keyword evidence="10" id="KW-0460">Magnesium</keyword>
<protein>
    <recommendedName>
        <fullName evidence="4">phosphoribosylamine--glycine ligase</fullName>
        <ecNumber evidence="4">6.3.4.13</ecNumber>
    </recommendedName>
    <alternativeName>
        <fullName evidence="13">Glycinamide ribonucleotide synthetase</fullName>
    </alternativeName>
    <alternativeName>
        <fullName evidence="14">Phosphoribosylglycinamide synthetase</fullName>
    </alternativeName>
</protein>
<dbReference type="Gene3D" id="3.30.470.20">
    <property type="entry name" value="ATP-grasp fold, B domain"/>
    <property type="match status" value="1"/>
</dbReference>
<evidence type="ECO:0000259" key="15">
    <source>
        <dbReference type="PROSITE" id="PS50975"/>
    </source>
</evidence>
<comment type="pathway">
    <text evidence="3">Purine metabolism; IMP biosynthesis via de novo pathway; N(1)-(5-phospho-D-ribosyl)glycinamide from 5-phospho-alpha-D-ribose 1-diphosphate: step 2/2.</text>
</comment>
<dbReference type="InterPro" id="IPR020562">
    <property type="entry name" value="PRibGlycinamide_synth_N"/>
</dbReference>
<dbReference type="InterPro" id="IPR020561">
    <property type="entry name" value="PRibGlycinamid_synth_ATP-grasp"/>
</dbReference>
<dbReference type="SMART" id="SM01209">
    <property type="entry name" value="GARS_A"/>
    <property type="match status" value="1"/>
</dbReference>
<dbReference type="SUPFAM" id="SSF56059">
    <property type="entry name" value="Glutathione synthetase ATP-binding domain-like"/>
    <property type="match status" value="1"/>
</dbReference>
<evidence type="ECO:0000256" key="11">
    <source>
        <dbReference type="ARBA" id="ARBA00023211"/>
    </source>
</evidence>
<dbReference type="GO" id="GO:0005524">
    <property type="term" value="F:ATP binding"/>
    <property type="evidence" value="ECO:0007669"/>
    <property type="project" value="UniProtKB-KW"/>
</dbReference>
<comment type="cofactor">
    <cofactor evidence="1">
        <name>Mn(2+)</name>
        <dbReference type="ChEBI" id="CHEBI:29035"/>
    </cofactor>
</comment>
<keyword evidence="7" id="KW-0547">Nucleotide-binding</keyword>
<dbReference type="InterPro" id="IPR016185">
    <property type="entry name" value="PreATP-grasp_dom_sf"/>
</dbReference>
<dbReference type="SUPFAM" id="SSF51246">
    <property type="entry name" value="Rudiment single hybrid motif"/>
    <property type="match status" value="1"/>
</dbReference>
<evidence type="ECO:0000256" key="14">
    <source>
        <dbReference type="ARBA" id="ARBA00042864"/>
    </source>
</evidence>
<evidence type="ECO:0000256" key="7">
    <source>
        <dbReference type="ARBA" id="ARBA00022741"/>
    </source>
</evidence>
<evidence type="ECO:0000256" key="12">
    <source>
        <dbReference type="ARBA" id="ARBA00038345"/>
    </source>
</evidence>
<keyword evidence="8" id="KW-0658">Purine biosynthesis</keyword>
<evidence type="ECO:0000256" key="1">
    <source>
        <dbReference type="ARBA" id="ARBA00001936"/>
    </source>
</evidence>
<dbReference type="InterPro" id="IPR011761">
    <property type="entry name" value="ATP-grasp"/>
</dbReference>
<dbReference type="SMART" id="SM01210">
    <property type="entry name" value="GARS_C"/>
    <property type="match status" value="1"/>
</dbReference>
<dbReference type="Gene3D" id="3.30.1490.20">
    <property type="entry name" value="ATP-grasp fold, A domain"/>
    <property type="match status" value="1"/>
</dbReference>
<keyword evidence="11" id="KW-0464">Manganese</keyword>
<dbReference type="UniPathway" id="UPA00074">
    <property type="reaction ID" value="UER00125"/>
</dbReference>
<keyword evidence="5 16" id="KW-0436">Ligase</keyword>
<evidence type="ECO:0000256" key="4">
    <source>
        <dbReference type="ARBA" id="ARBA00013255"/>
    </source>
</evidence>
<dbReference type="InterPro" id="IPR020559">
    <property type="entry name" value="PRibGlycinamide_synth_CS"/>
</dbReference>
<evidence type="ECO:0000256" key="3">
    <source>
        <dbReference type="ARBA" id="ARBA00005174"/>
    </source>
</evidence>
<dbReference type="InterPro" id="IPR011054">
    <property type="entry name" value="Rudment_hybrid_motif"/>
</dbReference>
<dbReference type="FunFam" id="3.90.600.10:FF:000001">
    <property type="entry name" value="Trifunctional purine biosynthetic protein adenosine-3"/>
    <property type="match status" value="1"/>
</dbReference>
<dbReference type="Pfam" id="PF01071">
    <property type="entry name" value="GARS_A"/>
    <property type="match status" value="1"/>
</dbReference>
<dbReference type="InterPro" id="IPR000115">
    <property type="entry name" value="PRibGlycinamide_synth"/>
</dbReference>
<evidence type="ECO:0000313" key="16">
    <source>
        <dbReference type="EMBL" id="VAX04421.1"/>
    </source>
</evidence>
<accession>A0A3B1ARQ5</accession>
<dbReference type="SUPFAM" id="SSF52440">
    <property type="entry name" value="PreATP-grasp domain"/>
    <property type="match status" value="1"/>
</dbReference>
<proteinExistence type="inferred from homology"/>
<dbReference type="InterPro" id="IPR013815">
    <property type="entry name" value="ATP_grasp_subdomain_1"/>
</dbReference>
<dbReference type="PROSITE" id="PS50975">
    <property type="entry name" value="ATP_GRASP"/>
    <property type="match status" value="1"/>
</dbReference>
<dbReference type="AlphaFoldDB" id="A0A3B1ARQ5"/>
<evidence type="ECO:0000256" key="10">
    <source>
        <dbReference type="ARBA" id="ARBA00022842"/>
    </source>
</evidence>
<dbReference type="GO" id="GO:0046872">
    <property type="term" value="F:metal ion binding"/>
    <property type="evidence" value="ECO:0007669"/>
    <property type="project" value="UniProtKB-KW"/>
</dbReference>
<dbReference type="EC" id="6.3.4.13" evidence="4"/>
<dbReference type="GO" id="GO:0004637">
    <property type="term" value="F:phosphoribosylamine-glycine ligase activity"/>
    <property type="evidence" value="ECO:0007669"/>
    <property type="project" value="UniProtKB-EC"/>
</dbReference>
<dbReference type="PANTHER" id="PTHR43472:SF1">
    <property type="entry name" value="PHOSPHORIBOSYLAMINE--GLYCINE LIGASE, CHLOROPLASTIC"/>
    <property type="match status" value="1"/>
</dbReference>
<dbReference type="Pfam" id="PF02844">
    <property type="entry name" value="GARS_N"/>
    <property type="match status" value="1"/>
</dbReference>
<evidence type="ECO:0000256" key="2">
    <source>
        <dbReference type="ARBA" id="ARBA00001946"/>
    </source>
</evidence>